<feature type="region of interest" description="Disordered" evidence="2">
    <location>
        <begin position="1"/>
        <end position="101"/>
    </location>
</feature>
<protein>
    <submittedName>
        <fullName evidence="3">Predicted protein</fullName>
    </submittedName>
</protein>
<dbReference type="KEGG" id="tre:TRIREDRAFT_102414"/>
<dbReference type="EMBL" id="GL985056">
    <property type="protein sequence ID" value="EGR52649.1"/>
    <property type="molecule type" value="Genomic_DNA"/>
</dbReference>
<evidence type="ECO:0000256" key="2">
    <source>
        <dbReference type="SAM" id="MobiDB-lite"/>
    </source>
</evidence>
<accession>G0R968</accession>
<gene>
    <name evidence="3" type="ORF">TRIREDRAFT_102414</name>
</gene>
<dbReference type="VEuPathDB" id="FungiDB:TRIREDRAFT_102414"/>
<dbReference type="GeneID" id="18480392"/>
<dbReference type="PANTHER" id="PTHR37540">
    <property type="entry name" value="TRANSCRIPTION FACTOR (ACR-2), PUTATIVE-RELATED-RELATED"/>
    <property type="match status" value="1"/>
</dbReference>
<reference evidence="3 4" key="1">
    <citation type="journal article" date="2008" name="Nat. Biotechnol.">
        <title>Genome sequencing and analysis of the biomass-degrading fungus Trichoderma reesei (syn. Hypocrea jecorina).</title>
        <authorList>
            <person name="Martinez D."/>
            <person name="Berka R.M."/>
            <person name="Henrissat B."/>
            <person name="Saloheimo M."/>
            <person name="Arvas M."/>
            <person name="Baker S.E."/>
            <person name="Chapman J."/>
            <person name="Chertkov O."/>
            <person name="Coutinho P.M."/>
            <person name="Cullen D."/>
            <person name="Danchin E.G."/>
            <person name="Grigoriev I.V."/>
            <person name="Harris P."/>
            <person name="Jackson M."/>
            <person name="Kubicek C.P."/>
            <person name="Han C.S."/>
            <person name="Ho I."/>
            <person name="Larrondo L.F."/>
            <person name="de Leon A.L."/>
            <person name="Magnuson J.K."/>
            <person name="Merino S."/>
            <person name="Misra M."/>
            <person name="Nelson B."/>
            <person name="Putnam N."/>
            <person name="Robbertse B."/>
            <person name="Salamov A.A."/>
            <person name="Schmoll M."/>
            <person name="Terry A."/>
            <person name="Thayer N."/>
            <person name="Westerholm-Parvinen A."/>
            <person name="Schoch C.L."/>
            <person name="Yao J."/>
            <person name="Barabote R."/>
            <person name="Nelson M.A."/>
            <person name="Detter C."/>
            <person name="Bruce D."/>
            <person name="Kuske C.R."/>
            <person name="Xie G."/>
            <person name="Richardson P."/>
            <person name="Rokhsar D.S."/>
            <person name="Lucas S.M."/>
            <person name="Rubin E.M."/>
            <person name="Dunn-Coleman N."/>
            <person name="Ward M."/>
            <person name="Brettin T.S."/>
        </authorList>
    </citation>
    <scope>NUCLEOTIDE SEQUENCE [LARGE SCALE GENOMIC DNA]</scope>
    <source>
        <strain evidence="3 4">QM6a</strain>
    </source>
</reference>
<dbReference type="Pfam" id="PF11951">
    <property type="entry name" value="Fungal_trans_2"/>
    <property type="match status" value="1"/>
</dbReference>
<organism evidence="4">
    <name type="scientific">Hypocrea jecorina (strain QM6a)</name>
    <name type="common">Trichoderma reesei</name>
    <dbReference type="NCBI Taxonomy" id="431241"/>
    <lineage>
        <taxon>Eukaryota</taxon>
        <taxon>Fungi</taxon>
        <taxon>Dikarya</taxon>
        <taxon>Ascomycota</taxon>
        <taxon>Pezizomycotina</taxon>
        <taxon>Sordariomycetes</taxon>
        <taxon>Hypocreomycetidae</taxon>
        <taxon>Hypocreales</taxon>
        <taxon>Hypocreaceae</taxon>
        <taxon>Trichoderma</taxon>
    </lineage>
</organism>
<feature type="compositionally biased region" description="Polar residues" evidence="2">
    <location>
        <begin position="144"/>
        <end position="153"/>
    </location>
</feature>
<proteinExistence type="predicted"/>
<dbReference type="RefSeq" id="XP_006961524.1">
    <property type="nucleotide sequence ID" value="XM_006961462.1"/>
</dbReference>
<keyword evidence="4" id="KW-1185">Reference proteome</keyword>
<evidence type="ECO:0000313" key="3">
    <source>
        <dbReference type="EMBL" id="EGR52649.1"/>
    </source>
</evidence>
<dbReference type="InterPro" id="IPR021858">
    <property type="entry name" value="Fun_TF"/>
</dbReference>
<evidence type="ECO:0000256" key="1">
    <source>
        <dbReference type="ARBA" id="ARBA00023242"/>
    </source>
</evidence>
<feature type="region of interest" description="Disordered" evidence="2">
    <location>
        <begin position="129"/>
        <end position="153"/>
    </location>
</feature>
<evidence type="ECO:0000313" key="4">
    <source>
        <dbReference type="Proteomes" id="UP000008984"/>
    </source>
</evidence>
<feature type="compositionally biased region" description="Pro residues" evidence="2">
    <location>
        <begin position="21"/>
        <end position="31"/>
    </location>
</feature>
<dbReference type="HOGENOM" id="CLU_074870_0_0_1"/>
<keyword evidence="1" id="KW-0539">Nucleus</keyword>
<feature type="compositionally biased region" description="Low complexity" evidence="2">
    <location>
        <begin position="1"/>
        <end position="20"/>
    </location>
</feature>
<feature type="compositionally biased region" description="Low complexity" evidence="2">
    <location>
        <begin position="129"/>
        <end position="140"/>
    </location>
</feature>
<name>G0R968_HYPJQ</name>
<dbReference type="AlphaFoldDB" id="G0R968"/>
<dbReference type="Proteomes" id="UP000008984">
    <property type="component" value="Unassembled WGS sequence"/>
</dbReference>
<dbReference type="eggNOG" id="ENOG502RJYY">
    <property type="taxonomic scope" value="Eukaryota"/>
</dbReference>
<sequence length="329" mass="35970">MLHRPLLTSIPTSTSTSRPPALQPAQPPSGSLPPHHHDHSHGLRSSSSAPVRPPAMKLQFINTAHPRDSTSAKRISQIRSHVAKDSHARRRQRRAANGSNRSSSACACACACSCSCVCPTASSTAAHAPAAAPTESPARSESPDSTSAETETQRLTSLPLQVLDWVLTYGYEICFPRDEVPRVMSRMRTTYVPFAIKHPCLLACIFYISYHRRYLNTDDPGEAARCHLLMQHYRLACIEMMKSALAVEEKPSAQTITLAMQLCSEAFFEGNPDVSFTHAYAARTMVSARGGLESFDRAGVDALISFLLATSVYSGNYWFVPGCAKFNDE</sequence>
<dbReference type="OrthoDB" id="5620at2759"/>